<dbReference type="GO" id="GO:0005886">
    <property type="term" value="C:plasma membrane"/>
    <property type="evidence" value="ECO:0007669"/>
    <property type="project" value="UniProtKB-SubCell"/>
</dbReference>
<evidence type="ECO:0000259" key="15">
    <source>
        <dbReference type="PROSITE" id="PS50109"/>
    </source>
</evidence>
<feature type="transmembrane region" description="Helical" evidence="14">
    <location>
        <begin position="37"/>
        <end position="63"/>
    </location>
</feature>
<dbReference type="InterPro" id="IPR050398">
    <property type="entry name" value="HssS/ArlS-like"/>
</dbReference>
<proteinExistence type="predicted"/>
<comment type="catalytic activity">
    <reaction evidence="1">
        <text>ATP + protein L-histidine = ADP + protein N-phospho-L-histidine.</text>
        <dbReference type="EC" id="2.7.13.3"/>
    </reaction>
</comment>
<evidence type="ECO:0000313" key="17">
    <source>
        <dbReference type="EMBL" id="PZT56710.1"/>
    </source>
</evidence>
<evidence type="ECO:0000256" key="4">
    <source>
        <dbReference type="ARBA" id="ARBA00022475"/>
    </source>
</evidence>
<dbReference type="PANTHER" id="PTHR45528:SF1">
    <property type="entry name" value="SENSOR HISTIDINE KINASE CPXA"/>
    <property type="match status" value="1"/>
</dbReference>
<dbReference type="PRINTS" id="PR00344">
    <property type="entry name" value="BCTRLSENSOR"/>
</dbReference>
<keyword evidence="4" id="KW-1003">Cell membrane</keyword>
<dbReference type="GO" id="GO:0005524">
    <property type="term" value="F:ATP binding"/>
    <property type="evidence" value="ECO:0007669"/>
    <property type="project" value="UniProtKB-KW"/>
</dbReference>
<name>A0A2W6PAJ8_9BACL</name>
<dbReference type="Gene3D" id="3.30.565.10">
    <property type="entry name" value="Histidine kinase-like ATPase, C-terminal domain"/>
    <property type="match status" value="1"/>
</dbReference>
<dbReference type="PANTHER" id="PTHR45528">
    <property type="entry name" value="SENSOR HISTIDINE KINASE CPXA"/>
    <property type="match status" value="1"/>
</dbReference>
<keyword evidence="11 14" id="KW-1133">Transmembrane helix</keyword>
<keyword evidence="9 17" id="KW-0418">Kinase</keyword>
<evidence type="ECO:0000259" key="16">
    <source>
        <dbReference type="PROSITE" id="PS50885"/>
    </source>
</evidence>
<dbReference type="SUPFAM" id="SSF47384">
    <property type="entry name" value="Homodimeric domain of signal transducing histidine kinase"/>
    <property type="match status" value="1"/>
</dbReference>
<evidence type="ECO:0000256" key="9">
    <source>
        <dbReference type="ARBA" id="ARBA00022777"/>
    </source>
</evidence>
<evidence type="ECO:0000256" key="5">
    <source>
        <dbReference type="ARBA" id="ARBA00022553"/>
    </source>
</evidence>
<dbReference type="CDD" id="cd06225">
    <property type="entry name" value="HAMP"/>
    <property type="match status" value="1"/>
</dbReference>
<dbReference type="AlphaFoldDB" id="A0A2W6PAJ8"/>
<accession>A0A2W6PAJ8</accession>
<dbReference type="InterPro" id="IPR003660">
    <property type="entry name" value="HAMP_dom"/>
</dbReference>
<gene>
    <name evidence="17" type="ORF">DN757_05520</name>
</gene>
<keyword evidence="6" id="KW-0808">Transferase</keyword>
<evidence type="ECO:0000256" key="2">
    <source>
        <dbReference type="ARBA" id="ARBA00004651"/>
    </source>
</evidence>
<evidence type="ECO:0000256" key="10">
    <source>
        <dbReference type="ARBA" id="ARBA00022840"/>
    </source>
</evidence>
<dbReference type="InterPro" id="IPR003594">
    <property type="entry name" value="HATPase_dom"/>
</dbReference>
<dbReference type="EMBL" id="QKWW01000016">
    <property type="protein sequence ID" value="PZT56710.1"/>
    <property type="molecule type" value="Genomic_DNA"/>
</dbReference>
<evidence type="ECO:0000256" key="11">
    <source>
        <dbReference type="ARBA" id="ARBA00022989"/>
    </source>
</evidence>
<keyword evidence="12" id="KW-0902">Two-component regulatory system</keyword>
<dbReference type="InterPro" id="IPR003661">
    <property type="entry name" value="HisK_dim/P_dom"/>
</dbReference>
<dbReference type="SMART" id="SM00388">
    <property type="entry name" value="HisKA"/>
    <property type="match status" value="1"/>
</dbReference>
<dbReference type="InterPro" id="IPR036890">
    <property type="entry name" value="HATPase_C_sf"/>
</dbReference>
<dbReference type="InterPro" id="IPR036097">
    <property type="entry name" value="HisK_dim/P_sf"/>
</dbReference>
<comment type="subcellular location">
    <subcellularLocation>
        <location evidence="2">Cell membrane</location>
        <topology evidence="2">Multi-pass membrane protein</topology>
    </subcellularLocation>
</comment>
<feature type="domain" description="HAMP" evidence="16">
    <location>
        <begin position="254"/>
        <end position="306"/>
    </location>
</feature>
<keyword evidence="10" id="KW-0067">ATP-binding</keyword>
<reference evidence="17 18" key="1">
    <citation type="submission" date="2018-06" db="EMBL/GenBank/DDBJ databases">
        <title>Isolation of heavy metals resistant Paenibacillus silvae NC2 from Gold-Copper mine in ZiJin, China.</title>
        <authorList>
            <person name="Xu J."/>
            <person name="Mazhar H.S."/>
            <person name="Rensing C."/>
        </authorList>
    </citation>
    <scope>NUCLEOTIDE SEQUENCE [LARGE SCALE GENOMIC DNA]</scope>
    <source>
        <strain evidence="17 18">NC2</strain>
    </source>
</reference>
<evidence type="ECO:0000256" key="3">
    <source>
        <dbReference type="ARBA" id="ARBA00012438"/>
    </source>
</evidence>
<dbReference type="Proteomes" id="UP000249204">
    <property type="component" value="Unassembled WGS sequence"/>
</dbReference>
<dbReference type="InterPro" id="IPR005467">
    <property type="entry name" value="His_kinase_dom"/>
</dbReference>
<dbReference type="Gene3D" id="6.10.340.10">
    <property type="match status" value="1"/>
</dbReference>
<evidence type="ECO:0000256" key="8">
    <source>
        <dbReference type="ARBA" id="ARBA00022741"/>
    </source>
</evidence>
<evidence type="ECO:0000256" key="6">
    <source>
        <dbReference type="ARBA" id="ARBA00022679"/>
    </source>
</evidence>
<dbReference type="SUPFAM" id="SSF55874">
    <property type="entry name" value="ATPase domain of HSP90 chaperone/DNA topoisomerase II/histidine kinase"/>
    <property type="match status" value="1"/>
</dbReference>
<dbReference type="Gene3D" id="1.10.287.130">
    <property type="match status" value="1"/>
</dbReference>
<dbReference type="SMART" id="SM00387">
    <property type="entry name" value="HATPase_c"/>
    <property type="match status" value="1"/>
</dbReference>
<sequence>MISWLRQRKARRLERNAISQPAVRLKMKFGRSLMTRYMLLILAAVLFVPVVVPLVASVFIVVISNTSDSTDAPYGNADNITNLWASESKKLDGASDQMINTRMKQLQEKYPRSAMYRVNAEGRTVLILGGEEARVLKSKSSDTSQVMPGISDTDVTLKWPSAIGEDEETLVPAAWTANYAIQFMKKAPYRDPLTVVAYIGGGNENKGQGFMVIEVPRKFIQKTSSSGVVEFIYFGVVMLLVFVLFIVLSILFFAQIRKRLVHLQTAMAAPDLEGIPNPVHIRRSDEIGHLEESFNQMVYRLTDSIQREREEEQLRKRLVAGLSHDLRTPLTVIRGHMHALHKENLSEQGFRALGRMEKKMQDLSELIDNMLSYNLLTSGRYTLKLEQKDVLRMVREAVASWYPVWEKENFEIDIDLPDDPLIWDVDEQGMRRVLDNLFQNVVRHAASGKYIRISTEQVQDKTAVVIEDHGPGIQPDSGTKGTGLGLSIVDLLIREMGLRKRVDSSERGVRTYLYNGREG</sequence>
<dbReference type="Pfam" id="PF00512">
    <property type="entry name" value="HisKA"/>
    <property type="match status" value="1"/>
</dbReference>
<dbReference type="PROSITE" id="PS50109">
    <property type="entry name" value="HIS_KIN"/>
    <property type="match status" value="1"/>
</dbReference>
<comment type="caution">
    <text evidence="17">The sequence shown here is derived from an EMBL/GenBank/DDBJ whole genome shotgun (WGS) entry which is preliminary data.</text>
</comment>
<keyword evidence="13 14" id="KW-0472">Membrane</keyword>
<evidence type="ECO:0000256" key="1">
    <source>
        <dbReference type="ARBA" id="ARBA00000085"/>
    </source>
</evidence>
<dbReference type="InterPro" id="IPR004358">
    <property type="entry name" value="Sig_transdc_His_kin-like_C"/>
</dbReference>
<evidence type="ECO:0000256" key="14">
    <source>
        <dbReference type="SAM" id="Phobius"/>
    </source>
</evidence>
<keyword evidence="8" id="KW-0547">Nucleotide-binding</keyword>
<protein>
    <recommendedName>
        <fullName evidence="3">histidine kinase</fullName>
        <ecNumber evidence="3">2.7.13.3</ecNumber>
    </recommendedName>
</protein>
<keyword evidence="5" id="KW-0597">Phosphoprotein</keyword>
<dbReference type="CDD" id="cd00082">
    <property type="entry name" value="HisKA"/>
    <property type="match status" value="1"/>
</dbReference>
<evidence type="ECO:0000256" key="12">
    <source>
        <dbReference type="ARBA" id="ARBA00023012"/>
    </source>
</evidence>
<organism evidence="17 18">
    <name type="scientific">Paenibacillus silvae</name>
    <dbReference type="NCBI Taxonomy" id="1325358"/>
    <lineage>
        <taxon>Bacteria</taxon>
        <taxon>Bacillati</taxon>
        <taxon>Bacillota</taxon>
        <taxon>Bacilli</taxon>
        <taxon>Bacillales</taxon>
        <taxon>Paenibacillaceae</taxon>
        <taxon>Paenibacillus</taxon>
    </lineage>
</organism>
<evidence type="ECO:0000313" key="18">
    <source>
        <dbReference type="Proteomes" id="UP000249204"/>
    </source>
</evidence>
<dbReference type="GO" id="GO:0000155">
    <property type="term" value="F:phosphorelay sensor kinase activity"/>
    <property type="evidence" value="ECO:0007669"/>
    <property type="project" value="InterPro"/>
</dbReference>
<dbReference type="Pfam" id="PF02518">
    <property type="entry name" value="HATPase_c"/>
    <property type="match status" value="1"/>
</dbReference>
<dbReference type="PROSITE" id="PS50885">
    <property type="entry name" value="HAMP"/>
    <property type="match status" value="1"/>
</dbReference>
<evidence type="ECO:0000256" key="13">
    <source>
        <dbReference type="ARBA" id="ARBA00023136"/>
    </source>
</evidence>
<dbReference type="EC" id="2.7.13.3" evidence="3"/>
<feature type="domain" description="Histidine kinase" evidence="15">
    <location>
        <begin position="321"/>
        <end position="519"/>
    </location>
</feature>
<feature type="transmembrane region" description="Helical" evidence="14">
    <location>
        <begin position="231"/>
        <end position="254"/>
    </location>
</feature>
<evidence type="ECO:0000256" key="7">
    <source>
        <dbReference type="ARBA" id="ARBA00022692"/>
    </source>
</evidence>
<keyword evidence="7 14" id="KW-0812">Transmembrane</keyword>